<proteinExistence type="inferred from homology"/>
<dbReference type="GO" id="GO:0052689">
    <property type="term" value="F:carboxylic ester hydrolase activity"/>
    <property type="evidence" value="ECO:0007669"/>
    <property type="project" value="UniProtKB-ARBA"/>
</dbReference>
<reference evidence="4 5" key="1">
    <citation type="submission" date="2016-10" db="EMBL/GenBank/DDBJ databases">
        <authorList>
            <person name="de Groot N.N."/>
        </authorList>
    </citation>
    <scope>NUCLEOTIDE SEQUENCE [LARGE SCALE GENOMIC DNA]</scope>
    <source>
        <strain evidence="4 5">DSM 44908</strain>
    </source>
</reference>
<evidence type="ECO:0000313" key="4">
    <source>
        <dbReference type="EMBL" id="SFA62657.1"/>
    </source>
</evidence>
<comment type="similarity">
    <text evidence="1">Belongs to the AB hydrolase superfamily.</text>
</comment>
<protein>
    <recommendedName>
        <fullName evidence="3">Serine aminopeptidase S33 domain-containing protein</fullName>
    </recommendedName>
</protein>
<organism evidence="4 5">
    <name type="scientific">Rhodococcoides kroppenstedtii</name>
    <dbReference type="NCBI Taxonomy" id="293050"/>
    <lineage>
        <taxon>Bacteria</taxon>
        <taxon>Bacillati</taxon>
        <taxon>Actinomycetota</taxon>
        <taxon>Actinomycetes</taxon>
        <taxon>Mycobacteriales</taxon>
        <taxon>Nocardiaceae</taxon>
        <taxon>Rhodococcoides</taxon>
    </lineage>
</organism>
<dbReference type="Gene3D" id="1.10.10.800">
    <property type="match status" value="1"/>
</dbReference>
<dbReference type="GeneID" id="85487742"/>
<evidence type="ECO:0000256" key="2">
    <source>
        <dbReference type="ARBA" id="ARBA00022801"/>
    </source>
</evidence>
<dbReference type="AlphaFoldDB" id="A0A1I0UFU7"/>
<dbReference type="Gene3D" id="3.40.50.1820">
    <property type="entry name" value="alpha/beta hydrolase"/>
    <property type="match status" value="1"/>
</dbReference>
<dbReference type="SUPFAM" id="SSF53474">
    <property type="entry name" value="alpha/beta-Hydrolases"/>
    <property type="match status" value="1"/>
</dbReference>
<evidence type="ECO:0000313" key="5">
    <source>
        <dbReference type="Proteomes" id="UP000182054"/>
    </source>
</evidence>
<feature type="domain" description="Serine aminopeptidase S33" evidence="3">
    <location>
        <begin position="32"/>
        <end position="263"/>
    </location>
</feature>
<evidence type="ECO:0000259" key="3">
    <source>
        <dbReference type="Pfam" id="PF12146"/>
    </source>
</evidence>
<name>A0A1I0UFU7_9NOCA</name>
<dbReference type="Proteomes" id="UP000182054">
    <property type="component" value="Unassembled WGS sequence"/>
</dbReference>
<sequence>MTRIDVEFPSGDDRCAAWLYRPEAAADASVPIVVLAHGLGGVKEMRLDAYAERFTADGYACLVFDYRHFGTSEGEPRQLLDIERQLADWAAAVRYARRLDGVDSSRVVLWGSSFSGGHVIEVAARDGRIAAVVSQCPFTDGLASALATPFVSTLKIAPSVVRDVVAAARTAPPVLVPLAAPRGGKALMAADDADSGYRALRPEGLDFVDAVAARFALQITRYFPGRSAKKLSCPALFCVCGTDTVAPARATLRHVEKAPRGEVLLYPYGHFDIYLGDAFETVIADQLAFLRRVVPV</sequence>
<dbReference type="PANTHER" id="PTHR22946:SF9">
    <property type="entry name" value="POLYKETIDE TRANSFERASE AF380"/>
    <property type="match status" value="1"/>
</dbReference>
<dbReference type="PANTHER" id="PTHR22946">
    <property type="entry name" value="DIENELACTONE HYDROLASE DOMAIN-CONTAINING PROTEIN-RELATED"/>
    <property type="match status" value="1"/>
</dbReference>
<dbReference type="InterPro" id="IPR022742">
    <property type="entry name" value="Hydrolase_4"/>
</dbReference>
<dbReference type="Pfam" id="PF12146">
    <property type="entry name" value="Hydrolase_4"/>
    <property type="match status" value="1"/>
</dbReference>
<accession>A0A1I0UFU7</accession>
<evidence type="ECO:0000256" key="1">
    <source>
        <dbReference type="ARBA" id="ARBA00008645"/>
    </source>
</evidence>
<dbReference type="InterPro" id="IPR029058">
    <property type="entry name" value="AB_hydrolase_fold"/>
</dbReference>
<gene>
    <name evidence="4" type="ORF">SAMN05444374_1255</name>
</gene>
<keyword evidence="2" id="KW-0378">Hydrolase</keyword>
<dbReference type="RefSeq" id="WP_068365765.1">
    <property type="nucleotide sequence ID" value="NZ_FOJN01000025.1"/>
</dbReference>
<dbReference type="OrthoDB" id="5902829at2"/>
<dbReference type="EMBL" id="FOJN01000025">
    <property type="protein sequence ID" value="SFA62657.1"/>
    <property type="molecule type" value="Genomic_DNA"/>
</dbReference>
<dbReference type="InterPro" id="IPR050261">
    <property type="entry name" value="FrsA_esterase"/>
</dbReference>